<dbReference type="RefSeq" id="XP_018265481.1">
    <property type="nucleotide sequence ID" value="XM_018405200.1"/>
</dbReference>
<evidence type="ECO:0000313" key="2">
    <source>
        <dbReference type="EMBL" id="WWC59459.1"/>
    </source>
</evidence>
<dbReference type="Proteomes" id="UP000078595">
    <property type="component" value="Chromosome 2"/>
</dbReference>
<protein>
    <submittedName>
        <fullName evidence="1">Uncharacterized protein</fullName>
    </submittedName>
</protein>
<reference evidence="1" key="1">
    <citation type="submission" date="2013-07" db="EMBL/GenBank/DDBJ databases">
        <title>The Genome Sequence of Cryptococcus dejecticola CBS10117.</title>
        <authorList>
            <consortium name="The Broad Institute Genome Sequencing Platform"/>
            <person name="Cuomo C."/>
            <person name="Litvintseva A."/>
            <person name="Chen Y."/>
            <person name="Heitman J."/>
            <person name="Sun S."/>
            <person name="Springer D."/>
            <person name="Dromer F."/>
            <person name="Young S.K."/>
            <person name="Zeng Q."/>
            <person name="Gargeya S."/>
            <person name="Fitzgerald M."/>
            <person name="Abouelleil A."/>
            <person name="Alvarado L."/>
            <person name="Berlin A.M."/>
            <person name="Chapman S.B."/>
            <person name="Dewar J."/>
            <person name="Goldberg J."/>
            <person name="Griggs A."/>
            <person name="Gujja S."/>
            <person name="Hansen M."/>
            <person name="Howarth C."/>
            <person name="Imamovic A."/>
            <person name="Larimer J."/>
            <person name="McCowan C."/>
            <person name="Murphy C."/>
            <person name="Pearson M."/>
            <person name="Priest M."/>
            <person name="Roberts A."/>
            <person name="Saif S."/>
            <person name="Shea T."/>
            <person name="Sykes S."/>
            <person name="Wortman J."/>
            <person name="Nusbaum C."/>
            <person name="Birren B."/>
        </authorList>
    </citation>
    <scope>NUCLEOTIDE SEQUENCE [LARGE SCALE GENOMIC DNA]</scope>
    <source>
        <strain evidence="1">CBS 10117</strain>
    </source>
</reference>
<dbReference type="AlphaFoldDB" id="A0A1A6AC56"/>
<organism evidence="1">
    <name type="scientific">Kwoniella dejecticola CBS 10117</name>
    <dbReference type="NCBI Taxonomy" id="1296121"/>
    <lineage>
        <taxon>Eukaryota</taxon>
        <taxon>Fungi</taxon>
        <taxon>Dikarya</taxon>
        <taxon>Basidiomycota</taxon>
        <taxon>Agaricomycotina</taxon>
        <taxon>Tremellomycetes</taxon>
        <taxon>Tremellales</taxon>
        <taxon>Cryptococcaceae</taxon>
        <taxon>Kwoniella</taxon>
    </lineage>
</organism>
<dbReference type="VEuPathDB" id="FungiDB:I303_01847"/>
<reference evidence="2" key="2">
    <citation type="submission" date="2013-07" db="EMBL/GenBank/DDBJ databases">
        <authorList>
            <consortium name="The Broad Institute Genome Sequencing Platform"/>
            <person name="Cuomo C."/>
            <person name="Litvintseva A."/>
            <person name="Chen Y."/>
            <person name="Heitman J."/>
            <person name="Sun S."/>
            <person name="Springer D."/>
            <person name="Dromer F."/>
            <person name="Young S.K."/>
            <person name="Zeng Q."/>
            <person name="Gargeya S."/>
            <person name="Fitzgerald M."/>
            <person name="Abouelleil A."/>
            <person name="Alvarado L."/>
            <person name="Berlin A.M."/>
            <person name="Chapman S.B."/>
            <person name="Dewar J."/>
            <person name="Goldberg J."/>
            <person name="Griggs A."/>
            <person name="Gujja S."/>
            <person name="Hansen M."/>
            <person name="Howarth C."/>
            <person name="Imamovic A."/>
            <person name="Larimer J."/>
            <person name="McCowan C."/>
            <person name="Murphy C."/>
            <person name="Pearson M."/>
            <person name="Priest M."/>
            <person name="Roberts A."/>
            <person name="Saif S."/>
            <person name="Shea T."/>
            <person name="Sykes S."/>
            <person name="Wortman J."/>
            <person name="Nusbaum C."/>
            <person name="Birren B."/>
        </authorList>
    </citation>
    <scope>NUCLEOTIDE SEQUENCE</scope>
    <source>
        <strain evidence="2">CBS 10117</strain>
    </source>
</reference>
<evidence type="ECO:0000313" key="1">
    <source>
        <dbReference type="EMBL" id="OBR87639.1"/>
    </source>
</evidence>
<name>A0A1A6AC56_9TREE</name>
<proteinExistence type="predicted"/>
<keyword evidence="3" id="KW-1185">Reference proteome</keyword>
<gene>
    <name evidence="1" type="ORF">I303_01847</name>
    <name evidence="2" type="ORF">I303_102015</name>
</gene>
<dbReference type="KEGG" id="kdj:28965546"/>
<evidence type="ECO:0000313" key="3">
    <source>
        <dbReference type="Proteomes" id="UP000078595"/>
    </source>
</evidence>
<dbReference type="GeneID" id="28965546"/>
<reference evidence="2" key="3">
    <citation type="submission" date="2024-02" db="EMBL/GenBank/DDBJ databases">
        <title>Comparative genomics of Cryptococcus and Kwoniella reveals pathogenesis evolution and contrasting modes of karyotype evolution via chromosome fusion or intercentromeric recombination.</title>
        <authorList>
            <person name="Coelho M.A."/>
            <person name="David-Palma M."/>
            <person name="Shea T."/>
            <person name="Bowers K."/>
            <person name="McGinley-Smith S."/>
            <person name="Mohammad A.W."/>
            <person name="Gnirke A."/>
            <person name="Yurkov A.M."/>
            <person name="Nowrousian M."/>
            <person name="Sun S."/>
            <person name="Cuomo C.A."/>
            <person name="Heitman J."/>
        </authorList>
    </citation>
    <scope>NUCLEOTIDE SEQUENCE</scope>
    <source>
        <strain evidence="2">CBS 10117</strain>
    </source>
</reference>
<accession>A0A1A6AC56</accession>
<sequence length="192" mass="22613">MSDTQLLYCAAPTDPTPDSQLRRGQKTTYGRPKYTPEIWHSVRQDTVIRRQLPHMKHLRLNNGSKIITPRPRMITFVMHPSVRGFQGYSLINALVDILKYFKYSNIRIVGDLSCLLSRNFVGGWKTHEDLVQEVSKRTEEMLRDIHWKEVTIANRLKQLDFLTLTEWMEGMDDLVDILSVEEVEKWRNLNRE</sequence>
<dbReference type="EMBL" id="KI894028">
    <property type="protein sequence ID" value="OBR87639.1"/>
    <property type="molecule type" value="Genomic_DNA"/>
</dbReference>
<dbReference type="EMBL" id="CP144531">
    <property type="protein sequence ID" value="WWC59459.1"/>
    <property type="molecule type" value="Genomic_DNA"/>
</dbReference>